<comment type="similarity">
    <text evidence="1">Belongs to the UPF0598 family.</text>
</comment>
<dbReference type="InParanoid" id="A0A0L0HUJ3"/>
<organism evidence="2 3">
    <name type="scientific">Spizellomyces punctatus (strain DAOM BR117)</name>
    <dbReference type="NCBI Taxonomy" id="645134"/>
    <lineage>
        <taxon>Eukaryota</taxon>
        <taxon>Fungi</taxon>
        <taxon>Fungi incertae sedis</taxon>
        <taxon>Chytridiomycota</taxon>
        <taxon>Chytridiomycota incertae sedis</taxon>
        <taxon>Chytridiomycetes</taxon>
        <taxon>Spizellomycetales</taxon>
        <taxon>Spizellomycetaceae</taxon>
        <taxon>Spizellomyces</taxon>
    </lineage>
</organism>
<sequence length="211" mass="24218">MQSISTTVPIRRTITSSGPWRRNLQARALKTVVNARPPIREYFYYIDVHGQLFLHDTVPRNFTTCFKDKRFLDFFFSRLRLNDLQQAHARDGYRYVSPCGREMNYVQAEDAPIVFQDLTPDGSQLTYAGSHVHPFSPSSLYMSATSGRLYHPLPSALNLSPTWMLDDRRTSIPPLGLLRSSLVLAKLFDKLNVENGSVQWNGREFPLHVID</sequence>
<gene>
    <name evidence="2" type="ORF">SPPG_00462</name>
</gene>
<dbReference type="Proteomes" id="UP000053201">
    <property type="component" value="Unassembled WGS sequence"/>
</dbReference>
<dbReference type="STRING" id="645134.A0A0L0HUJ3"/>
<evidence type="ECO:0000313" key="3">
    <source>
        <dbReference type="Proteomes" id="UP000053201"/>
    </source>
</evidence>
<accession>A0A0L0HUJ3</accession>
<evidence type="ECO:0000313" key="2">
    <source>
        <dbReference type="EMBL" id="KND04757.1"/>
    </source>
</evidence>
<evidence type="ECO:0000256" key="1">
    <source>
        <dbReference type="ARBA" id="ARBA00006322"/>
    </source>
</evidence>
<keyword evidence="3" id="KW-1185">Reference proteome</keyword>
<dbReference type="OMA" id="YLFHPSP"/>
<proteinExistence type="inferred from homology"/>
<dbReference type="eggNOG" id="ENOG502R8EE">
    <property type="taxonomic scope" value="Eukaryota"/>
</dbReference>
<dbReference type="GeneID" id="27684185"/>
<dbReference type="PANTHER" id="PTHR31449">
    <property type="entry name" value="UPF0598 PROTEIN C8ORF82"/>
    <property type="match status" value="1"/>
</dbReference>
<dbReference type="EMBL" id="KQ257450">
    <property type="protein sequence ID" value="KND04757.1"/>
    <property type="molecule type" value="Genomic_DNA"/>
</dbReference>
<dbReference type="PANTHER" id="PTHR31449:SF3">
    <property type="entry name" value="UPF0598 PROTEIN C8ORF82"/>
    <property type="match status" value="1"/>
</dbReference>
<dbReference type="OrthoDB" id="10260024at2759"/>
<dbReference type="InterPro" id="IPR028108">
    <property type="entry name" value="DUF4505"/>
</dbReference>
<dbReference type="RefSeq" id="XP_016612796.1">
    <property type="nucleotide sequence ID" value="XM_016748787.1"/>
</dbReference>
<dbReference type="VEuPathDB" id="FungiDB:SPPG_00462"/>
<dbReference type="Pfam" id="PF14956">
    <property type="entry name" value="DUF4505"/>
    <property type="match status" value="1"/>
</dbReference>
<reference evidence="2 3" key="1">
    <citation type="submission" date="2009-08" db="EMBL/GenBank/DDBJ databases">
        <title>The Genome Sequence of Spizellomyces punctatus strain DAOM BR117.</title>
        <authorList>
            <consortium name="The Broad Institute Genome Sequencing Platform"/>
            <person name="Russ C."/>
            <person name="Cuomo C."/>
            <person name="Shea T."/>
            <person name="Young S.K."/>
            <person name="Zeng Q."/>
            <person name="Koehrsen M."/>
            <person name="Haas B."/>
            <person name="Borodovsky M."/>
            <person name="Guigo R."/>
            <person name="Alvarado L."/>
            <person name="Berlin A."/>
            <person name="Bochicchio J."/>
            <person name="Borenstein D."/>
            <person name="Chapman S."/>
            <person name="Chen Z."/>
            <person name="Engels R."/>
            <person name="Freedman E."/>
            <person name="Gellesch M."/>
            <person name="Goldberg J."/>
            <person name="Griggs A."/>
            <person name="Gujja S."/>
            <person name="Heiman D."/>
            <person name="Hepburn T."/>
            <person name="Howarth C."/>
            <person name="Jen D."/>
            <person name="Larson L."/>
            <person name="Lewis B."/>
            <person name="Mehta T."/>
            <person name="Park D."/>
            <person name="Pearson M."/>
            <person name="Roberts A."/>
            <person name="Saif S."/>
            <person name="Shenoy N."/>
            <person name="Sisk P."/>
            <person name="Stolte C."/>
            <person name="Sykes S."/>
            <person name="Thomson T."/>
            <person name="Walk T."/>
            <person name="White J."/>
            <person name="Yandava C."/>
            <person name="Burger G."/>
            <person name="Gray M.W."/>
            <person name="Holland P.W.H."/>
            <person name="King N."/>
            <person name="Lang F.B.F."/>
            <person name="Roger A.J."/>
            <person name="Ruiz-Trillo I."/>
            <person name="Lander E."/>
            <person name="Nusbaum C."/>
        </authorList>
    </citation>
    <scope>NUCLEOTIDE SEQUENCE [LARGE SCALE GENOMIC DNA]</scope>
    <source>
        <strain evidence="2 3">DAOM BR117</strain>
    </source>
</reference>
<dbReference type="AlphaFoldDB" id="A0A0L0HUJ3"/>
<protein>
    <submittedName>
        <fullName evidence="2">Uncharacterized protein</fullName>
    </submittedName>
</protein>
<name>A0A0L0HUJ3_SPIPD</name>